<dbReference type="SMART" id="SM00220">
    <property type="entry name" value="S_TKc"/>
    <property type="match status" value="1"/>
</dbReference>
<comment type="similarity">
    <text evidence="16">Belongs to the protein kinase superfamily. Ser/Thr protein kinase family.</text>
</comment>
<dbReference type="Pfam" id="PF11883">
    <property type="entry name" value="DUF3403"/>
    <property type="match status" value="1"/>
</dbReference>
<dbReference type="Pfam" id="PF07714">
    <property type="entry name" value="PK_Tyr_Ser-Thr"/>
    <property type="match status" value="1"/>
</dbReference>
<keyword evidence="9 16" id="KW-0067">ATP-binding</keyword>
<dbReference type="SMART" id="SM00473">
    <property type="entry name" value="PAN_AP"/>
    <property type="match status" value="1"/>
</dbReference>
<evidence type="ECO:0000256" key="17">
    <source>
        <dbReference type="PROSITE-ProRule" id="PRU10141"/>
    </source>
</evidence>
<dbReference type="EC" id="2.7.11.1" evidence="16"/>
<evidence type="ECO:0000256" key="3">
    <source>
        <dbReference type="ARBA" id="ARBA00022527"/>
    </source>
</evidence>
<accession>A0AAD8HA45</accession>
<evidence type="ECO:0000256" key="19">
    <source>
        <dbReference type="SAM" id="SignalP"/>
    </source>
</evidence>
<dbReference type="AlphaFoldDB" id="A0AAD8HA45"/>
<dbReference type="InterPro" id="IPR008271">
    <property type="entry name" value="Ser/Thr_kinase_AS"/>
</dbReference>
<dbReference type="PROSITE" id="PS50011">
    <property type="entry name" value="PROTEIN_KINASE_DOM"/>
    <property type="match status" value="1"/>
</dbReference>
<evidence type="ECO:0000256" key="15">
    <source>
        <dbReference type="ARBA" id="ARBA00048679"/>
    </source>
</evidence>
<evidence type="ECO:0000256" key="6">
    <source>
        <dbReference type="ARBA" id="ARBA00022729"/>
    </source>
</evidence>
<keyword evidence="13" id="KW-0325">Glycoprotein</keyword>
<keyword evidence="3 16" id="KW-0723">Serine/threonine-protein kinase</keyword>
<dbReference type="CDD" id="cd01098">
    <property type="entry name" value="PAN_AP_plant"/>
    <property type="match status" value="1"/>
</dbReference>
<evidence type="ECO:0000259" key="22">
    <source>
        <dbReference type="PROSITE" id="PS50948"/>
    </source>
</evidence>
<dbReference type="GO" id="GO:0005886">
    <property type="term" value="C:plasma membrane"/>
    <property type="evidence" value="ECO:0007669"/>
    <property type="project" value="UniProtKB-SubCell"/>
</dbReference>
<dbReference type="InterPro" id="IPR001245">
    <property type="entry name" value="Ser-Thr/Tyr_kinase_cat_dom"/>
</dbReference>
<dbReference type="SUPFAM" id="SSF51110">
    <property type="entry name" value="alpha-D-mannose-specific plant lectins"/>
    <property type="match status" value="1"/>
</dbReference>
<name>A0AAD8HA45_9APIA</name>
<dbReference type="FunFam" id="1.10.510.10:FF:000060">
    <property type="entry name" value="G-type lectin S-receptor-like serine/threonine-protein kinase"/>
    <property type="match status" value="1"/>
</dbReference>
<dbReference type="FunFam" id="3.30.200.20:FF:000195">
    <property type="entry name" value="G-type lectin S-receptor-like serine/threonine-protein kinase"/>
    <property type="match status" value="1"/>
</dbReference>
<dbReference type="InterPro" id="IPR000858">
    <property type="entry name" value="S_locus_glycoprot_dom"/>
</dbReference>
<keyword evidence="4 16" id="KW-0808">Transferase</keyword>
<organism evidence="23 24">
    <name type="scientific">Heracleum sosnowskyi</name>
    <dbReference type="NCBI Taxonomy" id="360622"/>
    <lineage>
        <taxon>Eukaryota</taxon>
        <taxon>Viridiplantae</taxon>
        <taxon>Streptophyta</taxon>
        <taxon>Embryophyta</taxon>
        <taxon>Tracheophyta</taxon>
        <taxon>Spermatophyta</taxon>
        <taxon>Magnoliopsida</taxon>
        <taxon>eudicotyledons</taxon>
        <taxon>Gunneridae</taxon>
        <taxon>Pentapetalae</taxon>
        <taxon>asterids</taxon>
        <taxon>campanulids</taxon>
        <taxon>Apiales</taxon>
        <taxon>Apiaceae</taxon>
        <taxon>Apioideae</taxon>
        <taxon>apioid superclade</taxon>
        <taxon>Tordylieae</taxon>
        <taxon>Tordyliinae</taxon>
        <taxon>Heracleum</taxon>
    </lineage>
</organism>
<dbReference type="GO" id="GO:0048544">
    <property type="term" value="P:recognition of pollen"/>
    <property type="evidence" value="ECO:0007669"/>
    <property type="project" value="InterPro"/>
</dbReference>
<dbReference type="Gene3D" id="3.30.200.20">
    <property type="entry name" value="Phosphorylase Kinase, domain 1"/>
    <property type="match status" value="1"/>
</dbReference>
<comment type="caution">
    <text evidence="23">The sequence shown here is derived from an EMBL/GenBank/DDBJ whole genome shotgun (WGS) entry which is preliminary data.</text>
</comment>
<feature type="domain" description="Protein kinase" evidence="20">
    <location>
        <begin position="522"/>
        <end position="798"/>
    </location>
</feature>
<dbReference type="InterPro" id="IPR024171">
    <property type="entry name" value="SRK-like_kinase"/>
</dbReference>
<evidence type="ECO:0000313" key="24">
    <source>
        <dbReference type="Proteomes" id="UP001237642"/>
    </source>
</evidence>
<proteinExistence type="inferred from homology"/>
<keyword evidence="24" id="KW-1185">Reference proteome</keyword>
<dbReference type="PIRSF" id="PIRSF000641">
    <property type="entry name" value="SRK"/>
    <property type="match status" value="1"/>
</dbReference>
<evidence type="ECO:0000256" key="7">
    <source>
        <dbReference type="ARBA" id="ARBA00022741"/>
    </source>
</evidence>
<comment type="catalytic activity">
    <reaction evidence="14 16">
        <text>L-threonyl-[protein] + ATP = O-phospho-L-threonyl-[protein] + ADP + H(+)</text>
        <dbReference type="Rhea" id="RHEA:46608"/>
        <dbReference type="Rhea" id="RHEA-COMP:11060"/>
        <dbReference type="Rhea" id="RHEA-COMP:11605"/>
        <dbReference type="ChEBI" id="CHEBI:15378"/>
        <dbReference type="ChEBI" id="CHEBI:30013"/>
        <dbReference type="ChEBI" id="CHEBI:30616"/>
        <dbReference type="ChEBI" id="CHEBI:61977"/>
        <dbReference type="ChEBI" id="CHEBI:456216"/>
        <dbReference type="EC" id="2.7.11.1"/>
    </reaction>
</comment>
<feature type="domain" description="Apple" evidence="22">
    <location>
        <begin position="358"/>
        <end position="439"/>
    </location>
</feature>
<dbReference type="InterPro" id="IPR036426">
    <property type="entry name" value="Bulb-type_lectin_dom_sf"/>
</dbReference>
<dbReference type="InterPro" id="IPR001480">
    <property type="entry name" value="Bulb-type_lectin_dom"/>
</dbReference>
<evidence type="ECO:0000256" key="11">
    <source>
        <dbReference type="ARBA" id="ARBA00023136"/>
    </source>
</evidence>
<feature type="transmembrane region" description="Helical" evidence="18">
    <location>
        <begin position="458"/>
        <end position="481"/>
    </location>
</feature>
<keyword evidence="11 18" id="KW-0472">Membrane</keyword>
<dbReference type="Pfam" id="PF01453">
    <property type="entry name" value="B_lectin"/>
    <property type="match status" value="1"/>
</dbReference>
<evidence type="ECO:0000256" key="2">
    <source>
        <dbReference type="ARBA" id="ARBA00022475"/>
    </source>
</evidence>
<keyword evidence="7 16" id="KW-0547">Nucleotide-binding</keyword>
<dbReference type="PROSITE" id="PS00107">
    <property type="entry name" value="PROTEIN_KINASE_ATP"/>
    <property type="match status" value="1"/>
</dbReference>
<evidence type="ECO:0000256" key="16">
    <source>
        <dbReference type="PIRNR" id="PIRNR000641"/>
    </source>
</evidence>
<evidence type="ECO:0000256" key="14">
    <source>
        <dbReference type="ARBA" id="ARBA00047899"/>
    </source>
</evidence>
<evidence type="ECO:0000256" key="10">
    <source>
        <dbReference type="ARBA" id="ARBA00022989"/>
    </source>
</evidence>
<dbReference type="Pfam" id="PF00954">
    <property type="entry name" value="S_locus_glycop"/>
    <property type="match status" value="1"/>
</dbReference>
<dbReference type="PANTHER" id="PTHR27002">
    <property type="entry name" value="RECEPTOR-LIKE SERINE/THREONINE-PROTEIN KINASE SD1-8"/>
    <property type="match status" value="1"/>
</dbReference>
<evidence type="ECO:0000256" key="9">
    <source>
        <dbReference type="ARBA" id="ARBA00022840"/>
    </source>
</evidence>
<dbReference type="InterPro" id="IPR000719">
    <property type="entry name" value="Prot_kinase_dom"/>
</dbReference>
<feature type="chain" id="PRO_5042214385" description="Receptor-like serine/threonine-protein kinase" evidence="19">
    <location>
        <begin position="24"/>
        <end position="836"/>
    </location>
</feature>
<gene>
    <name evidence="23" type="ORF">POM88_046977</name>
</gene>
<comment type="subcellular location">
    <subcellularLocation>
        <location evidence="1">Cell membrane</location>
        <topology evidence="1">Single-pass type I membrane protein</topology>
    </subcellularLocation>
</comment>
<keyword evidence="23" id="KW-0675">Receptor</keyword>
<dbReference type="SMART" id="SM00108">
    <property type="entry name" value="B_lectin"/>
    <property type="match status" value="1"/>
</dbReference>
<keyword evidence="5 18" id="KW-0812">Transmembrane</keyword>
<keyword evidence="10 18" id="KW-1133">Transmembrane helix</keyword>
<evidence type="ECO:0000256" key="4">
    <source>
        <dbReference type="ARBA" id="ARBA00022679"/>
    </source>
</evidence>
<dbReference type="Proteomes" id="UP001237642">
    <property type="component" value="Unassembled WGS sequence"/>
</dbReference>
<dbReference type="PROSITE" id="PS50948">
    <property type="entry name" value="PAN"/>
    <property type="match status" value="1"/>
</dbReference>
<dbReference type="InterPro" id="IPR021820">
    <property type="entry name" value="S-locus_recpt_kinase_C"/>
</dbReference>
<dbReference type="InterPro" id="IPR003609">
    <property type="entry name" value="Pan_app"/>
</dbReference>
<dbReference type="InterPro" id="IPR011009">
    <property type="entry name" value="Kinase-like_dom_sf"/>
</dbReference>
<dbReference type="CDD" id="cd14066">
    <property type="entry name" value="STKc_IRAK"/>
    <property type="match status" value="1"/>
</dbReference>
<dbReference type="InterPro" id="IPR017441">
    <property type="entry name" value="Protein_kinase_ATP_BS"/>
</dbReference>
<dbReference type="PANTHER" id="PTHR27002:SF851">
    <property type="entry name" value="G-TYPE LECTIN S-RECEPTOR-LIKE SERINE_THREONINE-PROTEIN KINASE SD1-1"/>
    <property type="match status" value="1"/>
</dbReference>
<dbReference type="Gene3D" id="2.90.10.10">
    <property type="entry name" value="Bulb-type lectin domain"/>
    <property type="match status" value="1"/>
</dbReference>
<evidence type="ECO:0000256" key="13">
    <source>
        <dbReference type="ARBA" id="ARBA00023180"/>
    </source>
</evidence>
<feature type="binding site" evidence="17">
    <location>
        <position position="550"/>
    </location>
    <ligand>
        <name>ATP</name>
        <dbReference type="ChEBI" id="CHEBI:30616"/>
    </ligand>
</feature>
<dbReference type="EMBL" id="JAUIZM010000010">
    <property type="protein sequence ID" value="KAK1362503.1"/>
    <property type="molecule type" value="Genomic_DNA"/>
</dbReference>
<evidence type="ECO:0000256" key="18">
    <source>
        <dbReference type="SAM" id="Phobius"/>
    </source>
</evidence>
<reference evidence="23" key="2">
    <citation type="submission" date="2023-05" db="EMBL/GenBank/DDBJ databases">
        <authorList>
            <person name="Schelkunov M.I."/>
        </authorList>
    </citation>
    <scope>NUCLEOTIDE SEQUENCE</scope>
    <source>
        <strain evidence="23">Hsosn_3</strain>
        <tissue evidence="23">Leaf</tissue>
    </source>
</reference>
<dbReference type="SUPFAM" id="SSF56112">
    <property type="entry name" value="Protein kinase-like (PK-like)"/>
    <property type="match status" value="1"/>
</dbReference>
<feature type="domain" description="Bulb-type lectin" evidence="21">
    <location>
        <begin position="46"/>
        <end position="169"/>
    </location>
</feature>
<protein>
    <recommendedName>
        <fullName evidence="16">Receptor-like serine/threonine-protein kinase</fullName>
        <ecNumber evidence="16">2.7.11.1</ecNumber>
    </recommendedName>
</protein>
<keyword evidence="8 16" id="KW-0418">Kinase</keyword>
<evidence type="ECO:0000259" key="21">
    <source>
        <dbReference type="PROSITE" id="PS50927"/>
    </source>
</evidence>
<keyword evidence="2" id="KW-1003">Cell membrane</keyword>
<dbReference type="CDD" id="cd00028">
    <property type="entry name" value="B_lectin"/>
    <property type="match status" value="1"/>
</dbReference>
<evidence type="ECO:0000313" key="23">
    <source>
        <dbReference type="EMBL" id="KAK1362503.1"/>
    </source>
</evidence>
<evidence type="ECO:0000256" key="1">
    <source>
        <dbReference type="ARBA" id="ARBA00004251"/>
    </source>
</evidence>
<dbReference type="PROSITE" id="PS50927">
    <property type="entry name" value="BULB_LECTIN"/>
    <property type="match status" value="1"/>
</dbReference>
<sequence>MEGTAIVFISSCLFSILLFSAAADTIYVNLPRNGHTITANQTLSDGDTITANQILSDGQTVVSARGEFEMGFFSPGSSSQNRYFGIWYKKISNGTVIWVANRETSIPTNSGTLRVTSKGIVLSTDQTTDNIIWSSNSSSSVTNPVAQLLDTGNLVFGHANAIKKQNFMWQSFDHPVDNLLPGMKFGFDLATGIDRYLTPWVTDGNPFPGNYIYRLDRNGFPQMILWENTNVKYRIGPWDGSGFSGFPNLTRNGIFKTRFVITQTEAYSMFDLINSSESTLLRVAFTPNGNFQYLIWNKQGHVWSVYLSYRMSDCDSYGTCGINGVCNAFNSSKCECMEGFDLLKDVGSGCSRTVQLKCGKGDGFKKYKVRKLPDTRWSWYNMSLNLVECGAKCLKDCNCTAYSNTDIRNGGSGCLLWFGDLYDMQGPLTDGQEFYVRRAKSELTENTHFRSKNSKKPVLIVLIPVLVVLAAVLGFFFLYILRKRRLNRAANLKSDATDERERDGLDLPLFDFVQIANATDNFSSNNKLGEGGFGTVYKGLMEDGKEIAVKRLSKTSRQGTKEFKNEVVCIAKHQHRNLVKLVGCCIEQDEMMLIYEYLPNKSLDFFIFDATRSKLLDWATRFNIINGIARGLLYLHRDSRLRIIHRDLKVSNILLDKDLNPKISDFGLARIFGGDETQANTRRVVGTYGYMSPEYQLDGLFSVKSDVFSFGVLVLEIVSGKKNRGFFHPDHHHNLLGHAWNLFKEGMSEEMIDSQLSYKVHLSEVLRSIHIGLLCVQQNPEDRPSMSYVVMMLGSELILPQPKKPGFFVERNEFVPESQNISLSCKEMSITLLEAR</sequence>
<evidence type="ECO:0000256" key="8">
    <source>
        <dbReference type="ARBA" id="ARBA00022777"/>
    </source>
</evidence>
<dbReference type="GO" id="GO:0004674">
    <property type="term" value="F:protein serine/threonine kinase activity"/>
    <property type="evidence" value="ECO:0007669"/>
    <property type="project" value="UniProtKB-KW"/>
</dbReference>
<keyword evidence="6 19" id="KW-0732">Signal</keyword>
<feature type="signal peptide" evidence="19">
    <location>
        <begin position="1"/>
        <end position="23"/>
    </location>
</feature>
<dbReference type="GO" id="GO:0005524">
    <property type="term" value="F:ATP binding"/>
    <property type="evidence" value="ECO:0007669"/>
    <property type="project" value="UniProtKB-UniRule"/>
</dbReference>
<reference evidence="23" key="1">
    <citation type="submission" date="2023-02" db="EMBL/GenBank/DDBJ databases">
        <title>Genome of toxic invasive species Heracleum sosnowskyi carries increased number of genes despite the absence of recent whole-genome duplications.</title>
        <authorList>
            <person name="Schelkunov M."/>
            <person name="Shtratnikova V."/>
            <person name="Makarenko M."/>
            <person name="Klepikova A."/>
            <person name="Omelchenko D."/>
            <person name="Novikova G."/>
            <person name="Obukhova E."/>
            <person name="Bogdanov V."/>
            <person name="Penin A."/>
            <person name="Logacheva M."/>
        </authorList>
    </citation>
    <scope>NUCLEOTIDE SEQUENCE</scope>
    <source>
        <strain evidence="23">Hsosn_3</strain>
        <tissue evidence="23">Leaf</tissue>
    </source>
</reference>
<dbReference type="FunFam" id="2.90.10.10:FF:000001">
    <property type="entry name" value="G-type lectin S-receptor-like serine/threonine-protein kinase"/>
    <property type="match status" value="1"/>
</dbReference>
<comment type="catalytic activity">
    <reaction evidence="15 16">
        <text>L-seryl-[protein] + ATP = O-phospho-L-seryl-[protein] + ADP + H(+)</text>
        <dbReference type="Rhea" id="RHEA:17989"/>
        <dbReference type="Rhea" id="RHEA-COMP:9863"/>
        <dbReference type="Rhea" id="RHEA-COMP:11604"/>
        <dbReference type="ChEBI" id="CHEBI:15378"/>
        <dbReference type="ChEBI" id="CHEBI:29999"/>
        <dbReference type="ChEBI" id="CHEBI:30616"/>
        <dbReference type="ChEBI" id="CHEBI:83421"/>
        <dbReference type="ChEBI" id="CHEBI:456216"/>
        <dbReference type="EC" id="2.7.11.1"/>
    </reaction>
</comment>
<keyword evidence="12" id="KW-1015">Disulfide bond</keyword>
<evidence type="ECO:0000259" key="20">
    <source>
        <dbReference type="PROSITE" id="PS50011"/>
    </source>
</evidence>
<evidence type="ECO:0000256" key="12">
    <source>
        <dbReference type="ARBA" id="ARBA00023157"/>
    </source>
</evidence>
<dbReference type="Pfam" id="PF08276">
    <property type="entry name" value="PAN_2"/>
    <property type="match status" value="1"/>
</dbReference>
<dbReference type="PROSITE" id="PS00108">
    <property type="entry name" value="PROTEIN_KINASE_ST"/>
    <property type="match status" value="1"/>
</dbReference>
<evidence type="ECO:0000256" key="5">
    <source>
        <dbReference type="ARBA" id="ARBA00022692"/>
    </source>
</evidence>
<dbReference type="Gene3D" id="1.10.510.10">
    <property type="entry name" value="Transferase(Phosphotransferase) domain 1"/>
    <property type="match status" value="1"/>
</dbReference>